<protein>
    <submittedName>
        <fullName evidence="3">Tripartite tricarboxylate transporter TctB family protein</fullName>
    </submittedName>
</protein>
<dbReference type="AlphaFoldDB" id="A0A2W1NBE0"/>
<proteinExistence type="predicted"/>
<dbReference type="InterPro" id="IPR009936">
    <property type="entry name" value="DUF1468"/>
</dbReference>
<comment type="caution">
    <text evidence="3">The sequence shown here is derived from an EMBL/GenBank/DDBJ whole genome shotgun (WGS) entry which is preliminary data.</text>
</comment>
<feature type="transmembrane region" description="Helical" evidence="1">
    <location>
        <begin position="41"/>
        <end position="59"/>
    </location>
</feature>
<feature type="transmembrane region" description="Helical" evidence="1">
    <location>
        <begin position="116"/>
        <end position="138"/>
    </location>
</feature>
<gene>
    <name evidence="3" type="ORF">CBW46_007520</name>
</gene>
<evidence type="ECO:0000256" key="1">
    <source>
        <dbReference type="SAM" id="Phobius"/>
    </source>
</evidence>
<keyword evidence="4" id="KW-1185">Reference proteome</keyword>
<reference evidence="3" key="1">
    <citation type="submission" date="2018-06" db="EMBL/GenBank/DDBJ databases">
        <title>Paenibacillus xerothermodurans sp. nov. an extremely dry heat resistant spore forming bacterium isolated from the soil of Cape Canaveral, Florida.</title>
        <authorList>
            <person name="Seuylemezian A."/>
            <person name="Kaur N."/>
            <person name="Patil P."/>
            <person name="Patil P."/>
            <person name="Mayilraj S."/>
            <person name="Vaishampayan P."/>
        </authorList>
    </citation>
    <scope>NUCLEOTIDE SEQUENCE [LARGE SCALE GENOMIC DNA]</scope>
    <source>
        <strain evidence="3">ATCC 27380</strain>
    </source>
</reference>
<keyword evidence="1" id="KW-0472">Membrane</keyword>
<dbReference type="Proteomes" id="UP000214746">
    <property type="component" value="Unassembled WGS sequence"/>
</dbReference>
<feature type="transmembrane region" description="Helical" evidence="1">
    <location>
        <begin position="79"/>
        <end position="110"/>
    </location>
</feature>
<name>A0A2W1NBE0_PAEXE</name>
<dbReference type="EMBL" id="NHRJ02000003">
    <property type="protein sequence ID" value="PZE21214.1"/>
    <property type="molecule type" value="Genomic_DNA"/>
</dbReference>
<accession>A0A2W1NBE0</accession>
<dbReference type="OrthoDB" id="2454096at2"/>
<evidence type="ECO:0000313" key="3">
    <source>
        <dbReference type="EMBL" id="PZE21214.1"/>
    </source>
</evidence>
<keyword evidence="1" id="KW-0812">Transmembrane</keyword>
<organism evidence="3 4">
    <name type="scientific">Paenibacillus xerothermodurans</name>
    <dbReference type="NCBI Taxonomy" id="1977292"/>
    <lineage>
        <taxon>Bacteria</taxon>
        <taxon>Bacillati</taxon>
        <taxon>Bacillota</taxon>
        <taxon>Bacilli</taxon>
        <taxon>Bacillales</taxon>
        <taxon>Paenibacillaceae</taxon>
        <taxon>Paenibacillus</taxon>
    </lineage>
</organism>
<dbReference type="Pfam" id="PF07331">
    <property type="entry name" value="TctB"/>
    <property type="match status" value="1"/>
</dbReference>
<evidence type="ECO:0000313" key="4">
    <source>
        <dbReference type="Proteomes" id="UP000214746"/>
    </source>
</evidence>
<feature type="domain" description="DUF1468" evidence="2">
    <location>
        <begin position="8"/>
        <end position="143"/>
    </location>
</feature>
<keyword evidence="1" id="KW-1133">Transmembrane helix</keyword>
<sequence length="149" mass="16653">MRNLSVYMAAFFLLFSGIMLWESSSMDYYGEYGPGPGMLPLWVSGLIFVCSIVYLCIALKKEIVPVSKILPRGEGLINVLVCIGSLILFMIIAPLWGFLIGSTLSLFLLFSRGYKWYWSLGLSASTASIVFWMFGIVLQVPLPVNDFGW</sequence>
<evidence type="ECO:0000259" key="2">
    <source>
        <dbReference type="Pfam" id="PF07331"/>
    </source>
</evidence>